<keyword evidence="2" id="KW-0808">Transferase</keyword>
<dbReference type="InterPro" id="IPR000863">
    <property type="entry name" value="Sulfotransferase_dom"/>
</dbReference>
<feature type="region of interest" description="Disordered" evidence="3">
    <location>
        <begin position="1"/>
        <end position="34"/>
    </location>
</feature>
<dbReference type="PANTHER" id="PTHR11783">
    <property type="entry name" value="SULFOTRANSFERASE SULT"/>
    <property type="match status" value="1"/>
</dbReference>
<evidence type="ECO:0000256" key="3">
    <source>
        <dbReference type="SAM" id="MobiDB-lite"/>
    </source>
</evidence>
<reference evidence="5" key="1">
    <citation type="submission" date="2024-06" db="UniProtKB">
        <authorList>
            <consortium name="RefSeq"/>
        </authorList>
    </citation>
    <scope>NUCLEOTIDE SEQUENCE [LARGE SCALE GENOMIC DNA]</scope>
</reference>
<reference evidence="6" key="2">
    <citation type="submission" date="2025-08" db="UniProtKB">
        <authorList>
            <consortium name="RefSeq"/>
        </authorList>
    </citation>
    <scope>IDENTIFICATION</scope>
    <source>
        <tissue evidence="6">Whole sample</tissue>
    </source>
</reference>
<proteinExistence type="inferred from homology"/>
<evidence type="ECO:0000259" key="4">
    <source>
        <dbReference type="Pfam" id="PF00685"/>
    </source>
</evidence>
<evidence type="ECO:0000256" key="1">
    <source>
        <dbReference type="ARBA" id="ARBA00005771"/>
    </source>
</evidence>
<dbReference type="InterPro" id="IPR027417">
    <property type="entry name" value="P-loop_NTPase"/>
</dbReference>
<dbReference type="AlphaFoldDB" id="A0A8B8BWW6"/>
<dbReference type="Gene3D" id="3.40.50.300">
    <property type="entry name" value="P-loop containing nucleotide triphosphate hydrolases"/>
    <property type="match status" value="1"/>
</dbReference>
<dbReference type="Proteomes" id="UP000694844">
    <property type="component" value="Chromosome 1"/>
</dbReference>
<accession>A0A8B8BWW6</accession>
<dbReference type="KEGG" id="cvn:111113860"/>
<keyword evidence="5" id="KW-1185">Reference proteome</keyword>
<dbReference type="Pfam" id="PF00685">
    <property type="entry name" value="Sulfotransfer_1"/>
    <property type="match status" value="1"/>
</dbReference>
<feature type="domain" description="Sulfotransferase" evidence="4">
    <location>
        <begin position="70"/>
        <end position="321"/>
    </location>
</feature>
<gene>
    <name evidence="6" type="primary">LOC111113860</name>
</gene>
<comment type="similarity">
    <text evidence="1">Belongs to the sulfotransferase 1 family.</text>
</comment>
<protein>
    <submittedName>
        <fullName evidence="6">Sulfotransferase family cytosolic 1B member 1-like</fullName>
    </submittedName>
</protein>
<evidence type="ECO:0000313" key="6">
    <source>
        <dbReference type="RefSeq" id="XP_022307863.1"/>
    </source>
</evidence>
<dbReference type="GeneID" id="111113860"/>
<feature type="compositionally biased region" description="Polar residues" evidence="3">
    <location>
        <begin position="14"/>
        <end position="26"/>
    </location>
</feature>
<dbReference type="OrthoDB" id="6341251at2759"/>
<sequence>MDTVPACPGHTVMEGNSDNTTGQTPQGPLVPGQTPQGPVVFDGMLLPPFPPLMKDAKKRFEDIKNLPYRKDDVILAIYPKSGTHWVWEIVCMILKQKAEYSKEPKEFLFLEAMQDLDVVQNLPSPRPLNTHLPYRWLPTQHVENGGKIVHVLRNPKDVCVSWYHHIKTSMEFGEIGDFKTFYDEIFMNPKVQLMDGWFKYEKDFEQAEKEDKRGAILTLHYESLKKNPIQETRRLADFLNVDLAEEEIVEISEKCSFQKLKLANETVKDHSRLLIFSEQKSVRELMKNMYRKGEIGDWKNHFTVAMNEQFDAVFKEEMKDSDIQVQFE</sequence>
<dbReference type="GO" id="GO:0008146">
    <property type="term" value="F:sulfotransferase activity"/>
    <property type="evidence" value="ECO:0007669"/>
    <property type="project" value="InterPro"/>
</dbReference>
<dbReference type="RefSeq" id="XP_022307863.1">
    <property type="nucleotide sequence ID" value="XM_022452155.1"/>
</dbReference>
<organism evidence="5 6">
    <name type="scientific">Crassostrea virginica</name>
    <name type="common">Eastern oyster</name>
    <dbReference type="NCBI Taxonomy" id="6565"/>
    <lineage>
        <taxon>Eukaryota</taxon>
        <taxon>Metazoa</taxon>
        <taxon>Spiralia</taxon>
        <taxon>Lophotrochozoa</taxon>
        <taxon>Mollusca</taxon>
        <taxon>Bivalvia</taxon>
        <taxon>Autobranchia</taxon>
        <taxon>Pteriomorphia</taxon>
        <taxon>Ostreida</taxon>
        <taxon>Ostreoidea</taxon>
        <taxon>Ostreidae</taxon>
        <taxon>Crassostrea</taxon>
    </lineage>
</organism>
<evidence type="ECO:0000313" key="5">
    <source>
        <dbReference type="Proteomes" id="UP000694844"/>
    </source>
</evidence>
<evidence type="ECO:0000256" key="2">
    <source>
        <dbReference type="ARBA" id="ARBA00022679"/>
    </source>
</evidence>
<dbReference type="SUPFAM" id="SSF52540">
    <property type="entry name" value="P-loop containing nucleoside triphosphate hydrolases"/>
    <property type="match status" value="1"/>
</dbReference>
<name>A0A8B8BWW6_CRAVI</name>